<dbReference type="SUPFAM" id="SSF75217">
    <property type="entry name" value="alpha/beta knot"/>
    <property type="match status" value="1"/>
</dbReference>
<dbReference type="KEGG" id="bbae:FRD01_18670"/>
<sequence length="238" mass="25978">MIIYGTHPVEEVLELVPDRIHRLISSRWGAKELARIAELSKANGVKVDHVPGPSLDELVDGNHQGIAAELHPFNYAPLERVIERTAENPHACVLVLDQVQDPQNFGSILRSAAGLGIDAVIVPKDRAASVTGVVVRASAGLAFRVPVAQVTNVARCLDELKEHGFWTVGAFMDGTPAWDLDFRMKTALVMGSEQKGIRPLVEKKCDFRTSIPMKLGTESLNVGVASAILLYEIKRQCK</sequence>
<dbReference type="InterPro" id="IPR001537">
    <property type="entry name" value="SpoU_MeTrfase"/>
</dbReference>
<evidence type="ECO:0000313" key="4">
    <source>
        <dbReference type="EMBL" id="QED29226.1"/>
    </source>
</evidence>
<dbReference type="GO" id="GO:0003723">
    <property type="term" value="F:RNA binding"/>
    <property type="evidence" value="ECO:0007669"/>
    <property type="project" value="InterPro"/>
</dbReference>
<dbReference type="OrthoDB" id="9785673at2"/>
<proteinExistence type="predicted"/>
<keyword evidence="2 4" id="KW-0808">Transferase</keyword>
<dbReference type="EMBL" id="CP042467">
    <property type="protein sequence ID" value="QED29226.1"/>
    <property type="molecule type" value="Genomic_DNA"/>
</dbReference>
<dbReference type="SUPFAM" id="SSF55315">
    <property type="entry name" value="L30e-like"/>
    <property type="match status" value="1"/>
</dbReference>
<accession>A0A5B8XZW6</accession>
<evidence type="ECO:0000313" key="5">
    <source>
        <dbReference type="Proteomes" id="UP000321595"/>
    </source>
</evidence>
<dbReference type="GO" id="GO:0008173">
    <property type="term" value="F:RNA methyltransferase activity"/>
    <property type="evidence" value="ECO:0007669"/>
    <property type="project" value="InterPro"/>
</dbReference>
<reference evidence="4 5" key="1">
    <citation type="submission" date="2019-08" db="EMBL/GenBank/DDBJ databases">
        <authorList>
            <person name="Liang Q."/>
        </authorList>
    </citation>
    <scope>NUCLEOTIDE SEQUENCE [LARGE SCALE GENOMIC DNA]</scope>
    <source>
        <strain evidence="4 5">V1718</strain>
    </source>
</reference>
<dbReference type="Gene3D" id="3.30.1330.30">
    <property type="match status" value="1"/>
</dbReference>
<organism evidence="4 5">
    <name type="scientific">Microvenator marinus</name>
    <dbReference type="NCBI Taxonomy" id="2600177"/>
    <lineage>
        <taxon>Bacteria</taxon>
        <taxon>Deltaproteobacteria</taxon>
        <taxon>Bradymonadales</taxon>
        <taxon>Microvenatoraceae</taxon>
        <taxon>Microvenator</taxon>
    </lineage>
</organism>
<dbReference type="GO" id="GO:0006396">
    <property type="term" value="P:RNA processing"/>
    <property type="evidence" value="ECO:0007669"/>
    <property type="project" value="InterPro"/>
</dbReference>
<dbReference type="Proteomes" id="UP000321595">
    <property type="component" value="Chromosome"/>
</dbReference>
<dbReference type="RefSeq" id="WP_146962447.1">
    <property type="nucleotide sequence ID" value="NZ_CP042467.1"/>
</dbReference>
<keyword evidence="1 4" id="KW-0489">Methyltransferase</keyword>
<dbReference type="Pfam" id="PF00588">
    <property type="entry name" value="SpoU_methylase"/>
    <property type="match status" value="1"/>
</dbReference>
<dbReference type="PANTHER" id="PTHR46429:SF1">
    <property type="entry name" value="23S RRNA (GUANOSINE-2'-O-)-METHYLTRANSFERASE RLMB"/>
    <property type="match status" value="1"/>
</dbReference>
<dbReference type="NCBIfam" id="TIGR00186">
    <property type="entry name" value="rRNA_methyl_3"/>
    <property type="match status" value="1"/>
</dbReference>
<dbReference type="InterPro" id="IPR029026">
    <property type="entry name" value="tRNA_m1G_MTases_N"/>
</dbReference>
<gene>
    <name evidence="4" type="primary">rlmB</name>
    <name evidence="4" type="ORF">FRD01_18670</name>
</gene>
<dbReference type="Gene3D" id="3.40.1280.10">
    <property type="match status" value="1"/>
</dbReference>
<dbReference type="InterPro" id="IPR013123">
    <property type="entry name" value="SpoU_subst-bd"/>
</dbReference>
<dbReference type="AlphaFoldDB" id="A0A5B8XZW6"/>
<dbReference type="InterPro" id="IPR004441">
    <property type="entry name" value="rRNA_MeTrfase_TrmH"/>
</dbReference>
<dbReference type="PANTHER" id="PTHR46429">
    <property type="entry name" value="23S RRNA (GUANOSINE-2'-O-)-METHYLTRANSFERASE RLMB"/>
    <property type="match status" value="1"/>
</dbReference>
<evidence type="ECO:0000259" key="3">
    <source>
        <dbReference type="SMART" id="SM00967"/>
    </source>
</evidence>
<name>A0A5B8XZW6_9DELT</name>
<keyword evidence="5" id="KW-1185">Reference proteome</keyword>
<evidence type="ECO:0000256" key="2">
    <source>
        <dbReference type="ARBA" id="ARBA00022679"/>
    </source>
</evidence>
<dbReference type="SMART" id="SM00967">
    <property type="entry name" value="SpoU_sub_bind"/>
    <property type="match status" value="1"/>
</dbReference>
<dbReference type="InterPro" id="IPR029064">
    <property type="entry name" value="Ribosomal_eL30-like_sf"/>
</dbReference>
<dbReference type="GO" id="GO:0032259">
    <property type="term" value="P:methylation"/>
    <property type="evidence" value="ECO:0007669"/>
    <property type="project" value="UniProtKB-KW"/>
</dbReference>
<dbReference type="InterPro" id="IPR029028">
    <property type="entry name" value="Alpha/beta_knot_MTases"/>
</dbReference>
<evidence type="ECO:0000256" key="1">
    <source>
        <dbReference type="ARBA" id="ARBA00022603"/>
    </source>
</evidence>
<protein>
    <submittedName>
        <fullName evidence="4">23S rRNA (Guanosine(2251)-2'-O)-methyltransferase RlmB</fullName>
    </submittedName>
</protein>
<feature type="domain" description="RNA 2-O ribose methyltransferase substrate binding" evidence="3">
    <location>
        <begin position="2"/>
        <end position="76"/>
    </location>
</feature>
<dbReference type="GO" id="GO:0005829">
    <property type="term" value="C:cytosol"/>
    <property type="evidence" value="ECO:0007669"/>
    <property type="project" value="TreeGrafter"/>
</dbReference>
<dbReference type="CDD" id="cd18103">
    <property type="entry name" value="SpoU-like_RlmB"/>
    <property type="match status" value="1"/>
</dbReference>
<dbReference type="Pfam" id="PF08032">
    <property type="entry name" value="SpoU_sub_bind"/>
    <property type="match status" value="1"/>
</dbReference>